<keyword evidence="1" id="KW-1133">Transmembrane helix</keyword>
<dbReference type="Proteomes" id="UP001551675">
    <property type="component" value="Unassembled WGS sequence"/>
</dbReference>
<dbReference type="RefSeq" id="WP_358132224.1">
    <property type="nucleotide sequence ID" value="NZ_JBFALK010000005.1"/>
</dbReference>
<accession>A0ABV3GCF3</accession>
<sequence>MADLTSSPQGVPARSGAGTMLSLAVVVTGLVLAVTAILPWAGVTAEFGLMGTEFTHAIRGVDRGSGWFVLGAGIAATLLGVAGMTRGRLFTGLAILPGAVAALALAMFLTDPQDWGDRLSFRIPGLVDVHPTIQYGWFAALLASVLVAALSATALIRRPRPLE</sequence>
<comment type="caution">
    <text evidence="2">The sequence shown here is derived from an EMBL/GenBank/DDBJ whole genome shotgun (WGS) entry which is preliminary data.</text>
</comment>
<evidence type="ECO:0000313" key="3">
    <source>
        <dbReference type="Proteomes" id="UP001551675"/>
    </source>
</evidence>
<proteinExistence type="predicted"/>
<organism evidence="2 3">
    <name type="scientific">Microtetraspora glauca</name>
    <dbReference type="NCBI Taxonomy" id="1996"/>
    <lineage>
        <taxon>Bacteria</taxon>
        <taxon>Bacillati</taxon>
        <taxon>Actinomycetota</taxon>
        <taxon>Actinomycetes</taxon>
        <taxon>Streptosporangiales</taxon>
        <taxon>Streptosporangiaceae</taxon>
        <taxon>Microtetraspora</taxon>
    </lineage>
</organism>
<evidence type="ECO:0000313" key="2">
    <source>
        <dbReference type="EMBL" id="MEV0969305.1"/>
    </source>
</evidence>
<feature type="transmembrane region" description="Helical" evidence="1">
    <location>
        <begin position="135"/>
        <end position="156"/>
    </location>
</feature>
<keyword evidence="1" id="KW-0812">Transmembrane</keyword>
<feature type="transmembrane region" description="Helical" evidence="1">
    <location>
        <begin position="21"/>
        <end position="45"/>
    </location>
</feature>
<feature type="transmembrane region" description="Helical" evidence="1">
    <location>
        <begin position="89"/>
        <end position="109"/>
    </location>
</feature>
<keyword evidence="1" id="KW-0472">Membrane</keyword>
<name>A0ABV3GCF3_MICGL</name>
<keyword evidence="3" id="KW-1185">Reference proteome</keyword>
<reference evidence="2 3" key="1">
    <citation type="submission" date="2024-06" db="EMBL/GenBank/DDBJ databases">
        <title>The Natural Products Discovery Center: Release of the First 8490 Sequenced Strains for Exploring Actinobacteria Biosynthetic Diversity.</title>
        <authorList>
            <person name="Kalkreuter E."/>
            <person name="Kautsar S.A."/>
            <person name="Yang D."/>
            <person name="Bader C.D."/>
            <person name="Teijaro C.N."/>
            <person name="Fluegel L."/>
            <person name="Davis C.M."/>
            <person name="Simpson J.R."/>
            <person name="Lauterbach L."/>
            <person name="Steele A.D."/>
            <person name="Gui C."/>
            <person name="Meng S."/>
            <person name="Li G."/>
            <person name="Viehrig K."/>
            <person name="Ye F."/>
            <person name="Su P."/>
            <person name="Kiefer A.F."/>
            <person name="Nichols A."/>
            <person name="Cepeda A.J."/>
            <person name="Yan W."/>
            <person name="Fan B."/>
            <person name="Jiang Y."/>
            <person name="Adhikari A."/>
            <person name="Zheng C.-J."/>
            <person name="Schuster L."/>
            <person name="Cowan T.M."/>
            <person name="Smanski M.J."/>
            <person name="Chevrette M.G."/>
            <person name="De Carvalho L.P.S."/>
            <person name="Shen B."/>
        </authorList>
    </citation>
    <scope>NUCLEOTIDE SEQUENCE [LARGE SCALE GENOMIC DNA]</scope>
    <source>
        <strain evidence="2 3">NPDC050100</strain>
    </source>
</reference>
<evidence type="ECO:0008006" key="4">
    <source>
        <dbReference type="Google" id="ProtNLM"/>
    </source>
</evidence>
<feature type="transmembrane region" description="Helical" evidence="1">
    <location>
        <begin position="65"/>
        <end position="82"/>
    </location>
</feature>
<dbReference type="EMBL" id="JBFALK010000005">
    <property type="protein sequence ID" value="MEV0969305.1"/>
    <property type="molecule type" value="Genomic_DNA"/>
</dbReference>
<protein>
    <recommendedName>
        <fullName evidence="4">DUF2567 domain-containing protein</fullName>
    </recommendedName>
</protein>
<gene>
    <name evidence="2" type="ORF">AB0I59_11780</name>
</gene>
<evidence type="ECO:0000256" key="1">
    <source>
        <dbReference type="SAM" id="Phobius"/>
    </source>
</evidence>